<feature type="transmembrane region" description="Helical" evidence="7">
    <location>
        <begin position="149"/>
        <end position="171"/>
    </location>
</feature>
<feature type="transmembrane region" description="Helical" evidence="7">
    <location>
        <begin position="341"/>
        <end position="362"/>
    </location>
</feature>
<feature type="transmembrane region" description="Helical" evidence="7">
    <location>
        <begin position="15"/>
        <end position="38"/>
    </location>
</feature>
<dbReference type="Gene3D" id="1.20.1250.20">
    <property type="entry name" value="MFS general substrate transporter like domains"/>
    <property type="match status" value="2"/>
</dbReference>
<keyword evidence="6 7" id="KW-0472">Membrane</keyword>
<evidence type="ECO:0000256" key="4">
    <source>
        <dbReference type="ARBA" id="ARBA00022692"/>
    </source>
</evidence>
<feature type="transmembrane region" description="Helical" evidence="7">
    <location>
        <begin position="177"/>
        <end position="196"/>
    </location>
</feature>
<dbReference type="InterPro" id="IPR011701">
    <property type="entry name" value="MFS"/>
</dbReference>
<evidence type="ECO:0000256" key="6">
    <source>
        <dbReference type="ARBA" id="ARBA00023136"/>
    </source>
</evidence>
<feature type="transmembrane region" description="Helical" evidence="7">
    <location>
        <begin position="79"/>
        <end position="102"/>
    </location>
</feature>
<protein>
    <submittedName>
        <fullName evidence="8">MFS transporter</fullName>
    </submittedName>
</protein>
<dbReference type="PANTHER" id="PTHR23514">
    <property type="entry name" value="BYPASS OF STOP CODON PROTEIN 6"/>
    <property type="match status" value="1"/>
</dbReference>
<reference evidence="8 9" key="1">
    <citation type="submission" date="2020-08" db="EMBL/GenBank/DDBJ databases">
        <title>A Genomic Blueprint of the Chicken Gut Microbiome.</title>
        <authorList>
            <person name="Gilroy R."/>
            <person name="Ravi A."/>
            <person name="Getino M."/>
            <person name="Pursley I."/>
            <person name="Horton D.L."/>
            <person name="Alikhan N.-F."/>
            <person name="Baker D."/>
            <person name="Gharbi K."/>
            <person name="Hall N."/>
            <person name="Watson M."/>
            <person name="Adriaenssens E.M."/>
            <person name="Foster-Nyarko E."/>
            <person name="Jarju S."/>
            <person name="Secka A."/>
            <person name="Antonio M."/>
            <person name="Oren A."/>
            <person name="Chaudhuri R."/>
            <person name="La Ragione R.M."/>
            <person name="Hildebrand F."/>
            <person name="Pallen M.J."/>
        </authorList>
    </citation>
    <scope>NUCLEOTIDE SEQUENCE [LARGE SCALE GENOMIC DNA]</scope>
    <source>
        <strain evidence="8 9">Sa3CVN1</strain>
    </source>
</reference>
<evidence type="ECO:0000256" key="7">
    <source>
        <dbReference type="SAM" id="Phobius"/>
    </source>
</evidence>
<feature type="transmembrane region" description="Helical" evidence="7">
    <location>
        <begin position="50"/>
        <end position="67"/>
    </location>
</feature>
<keyword evidence="9" id="KW-1185">Reference proteome</keyword>
<organism evidence="8 9">
    <name type="scientific">Clostridium cibarium</name>
    <dbReference type="NCBI Taxonomy" id="2762247"/>
    <lineage>
        <taxon>Bacteria</taxon>
        <taxon>Bacillati</taxon>
        <taxon>Bacillota</taxon>
        <taxon>Clostridia</taxon>
        <taxon>Eubacteriales</taxon>
        <taxon>Clostridiaceae</taxon>
        <taxon>Clostridium</taxon>
    </lineage>
</organism>
<feature type="transmembrane region" description="Helical" evidence="7">
    <location>
        <begin position="255"/>
        <end position="272"/>
    </location>
</feature>
<feature type="transmembrane region" description="Helical" evidence="7">
    <location>
        <begin position="284"/>
        <end position="302"/>
    </location>
</feature>
<proteinExistence type="inferred from homology"/>
<accession>A0ABR8PUN2</accession>
<evidence type="ECO:0000256" key="5">
    <source>
        <dbReference type="ARBA" id="ARBA00022989"/>
    </source>
</evidence>
<comment type="similarity">
    <text evidence="2">Belongs to the major facilitator superfamily.</text>
</comment>
<evidence type="ECO:0000313" key="8">
    <source>
        <dbReference type="EMBL" id="MBD7911883.1"/>
    </source>
</evidence>
<name>A0ABR8PUN2_9CLOT</name>
<dbReference type="InterPro" id="IPR051788">
    <property type="entry name" value="MFS_Transporter"/>
</dbReference>
<dbReference type="SUPFAM" id="SSF103473">
    <property type="entry name" value="MFS general substrate transporter"/>
    <property type="match status" value="1"/>
</dbReference>
<dbReference type="PANTHER" id="PTHR23514:SF3">
    <property type="entry name" value="BYPASS OF STOP CODON PROTEIN 6"/>
    <property type="match status" value="1"/>
</dbReference>
<gene>
    <name evidence="8" type="ORF">H9661_10980</name>
</gene>
<feature type="transmembrane region" description="Helical" evidence="7">
    <location>
        <begin position="216"/>
        <end position="235"/>
    </location>
</feature>
<feature type="transmembrane region" description="Helical" evidence="7">
    <location>
        <begin position="374"/>
        <end position="392"/>
    </location>
</feature>
<dbReference type="InterPro" id="IPR036259">
    <property type="entry name" value="MFS_trans_sf"/>
</dbReference>
<keyword evidence="3" id="KW-0813">Transport</keyword>
<sequence>METKLKITENYNHTIYASFIGYIVQAIINNFAPLLFLTFQKEYNVSLDKISLLITFNFGVQLMIDLLSAKFIDKIGYKISIVVAHIFAAVGLISLSILPTILSNPFGGLVVAVMLYAIGGGLTEVLVSPIVEACPTKRKEAAMSLLHSFYSWGQAAVILLSTAFFVVIGISNWRILTIIWAIVPLLNGIYYAIVPIETLNKEEEGISIRQLMKNRVFWLMVMLMICAGACEQAVSQWASAFAEAGLGVSKAIGDLAGPCAFALLMGSARVFYAKFSSKIELQKFMMISGGLCLISYLITSLSPYKVMGLIGCALCGLSVGIMWPGTFSISSLNIKGGGTAMFALLALAGDLGCSLGPTFVGFMSETLNNDLKKGILAAIVFPIMLIGGLLILKNTQEKNCKTFKNNL</sequence>
<dbReference type="EMBL" id="JACSRA010000016">
    <property type="protein sequence ID" value="MBD7911883.1"/>
    <property type="molecule type" value="Genomic_DNA"/>
</dbReference>
<dbReference type="RefSeq" id="WP_185966847.1">
    <property type="nucleotide sequence ID" value="NZ_JACSRA010000016.1"/>
</dbReference>
<feature type="transmembrane region" description="Helical" evidence="7">
    <location>
        <begin position="108"/>
        <end position="128"/>
    </location>
</feature>
<dbReference type="Proteomes" id="UP000627781">
    <property type="component" value="Unassembled WGS sequence"/>
</dbReference>
<evidence type="ECO:0000313" key="9">
    <source>
        <dbReference type="Proteomes" id="UP000627781"/>
    </source>
</evidence>
<evidence type="ECO:0000256" key="3">
    <source>
        <dbReference type="ARBA" id="ARBA00022448"/>
    </source>
</evidence>
<feature type="transmembrane region" description="Helical" evidence="7">
    <location>
        <begin position="308"/>
        <end position="329"/>
    </location>
</feature>
<comment type="caution">
    <text evidence="8">The sequence shown here is derived from an EMBL/GenBank/DDBJ whole genome shotgun (WGS) entry which is preliminary data.</text>
</comment>
<evidence type="ECO:0000256" key="2">
    <source>
        <dbReference type="ARBA" id="ARBA00008335"/>
    </source>
</evidence>
<keyword evidence="5 7" id="KW-1133">Transmembrane helix</keyword>
<evidence type="ECO:0000256" key="1">
    <source>
        <dbReference type="ARBA" id="ARBA00004651"/>
    </source>
</evidence>
<comment type="subcellular location">
    <subcellularLocation>
        <location evidence="1">Cell membrane</location>
        <topology evidence="1">Multi-pass membrane protein</topology>
    </subcellularLocation>
</comment>
<dbReference type="Pfam" id="PF07690">
    <property type="entry name" value="MFS_1"/>
    <property type="match status" value="1"/>
</dbReference>
<keyword evidence="4 7" id="KW-0812">Transmembrane</keyword>